<reference evidence="1" key="1">
    <citation type="submission" date="2021-05" db="EMBL/GenBank/DDBJ databases">
        <authorList>
            <person name="Alioto T."/>
            <person name="Alioto T."/>
            <person name="Gomez Garrido J."/>
        </authorList>
    </citation>
    <scope>NUCLEOTIDE SEQUENCE</scope>
</reference>
<dbReference type="AlphaFoldDB" id="A0A8D9EYE3"/>
<dbReference type="EMBL" id="HBUF01576682">
    <property type="protein sequence ID" value="CAG6768555.1"/>
    <property type="molecule type" value="Transcribed_RNA"/>
</dbReference>
<dbReference type="EMBL" id="HBUF01576684">
    <property type="protein sequence ID" value="CAG6768558.1"/>
    <property type="molecule type" value="Transcribed_RNA"/>
</dbReference>
<evidence type="ECO:0000313" key="1">
    <source>
        <dbReference type="EMBL" id="CAG6768555.1"/>
    </source>
</evidence>
<accession>A0A8D9EYE3</accession>
<proteinExistence type="predicted"/>
<organism evidence="1">
    <name type="scientific">Cacopsylla melanoneura</name>
    <dbReference type="NCBI Taxonomy" id="428564"/>
    <lineage>
        <taxon>Eukaryota</taxon>
        <taxon>Metazoa</taxon>
        <taxon>Ecdysozoa</taxon>
        <taxon>Arthropoda</taxon>
        <taxon>Hexapoda</taxon>
        <taxon>Insecta</taxon>
        <taxon>Pterygota</taxon>
        <taxon>Neoptera</taxon>
        <taxon>Paraneoptera</taxon>
        <taxon>Hemiptera</taxon>
        <taxon>Sternorrhyncha</taxon>
        <taxon>Psylloidea</taxon>
        <taxon>Psyllidae</taxon>
        <taxon>Psyllinae</taxon>
        <taxon>Cacopsylla</taxon>
    </lineage>
</organism>
<protein>
    <submittedName>
        <fullName evidence="1">Uncharacterized protein</fullName>
    </submittedName>
</protein>
<sequence length="112" mass="13423">MIVVRDQLNLFGRKTEEKLSIVRYYDISCHNHEREHYQGILLIRYTTHDLRMPVESGFHLHDERITCHGECSHLHDEQGCKERFECALKDFVTFNIHFRVLCVPKQNQQVIE</sequence>
<name>A0A8D9EYE3_9HEMI</name>